<evidence type="ECO:0000313" key="2">
    <source>
        <dbReference type="Proteomes" id="UP000095282"/>
    </source>
</evidence>
<sequence length="331" mass="38476">MVFEPIGLMDTFTLLRLPYVALLIVLEQMDLDRIFHLSFHSKKFKKLCESLKFSVDDVTLTGSWNDFAIEFSKFDSKFHFVANSTNRELVKEPMRIIFPVGENESYADILHREFEKCKRMMKIRKYGALFGRITDLKNVFLWKYTKDLGTLAVFNYDRTPVTRDDLLFLLNNIKCSYLILQLSVPDFKYEGLIKSRRIILTNANWIDTEKISIDTNTEDMVFSGSYNESFINRLLKEWISGMNEKLRALTCGSPFPIPDRNLNPDLVLTGIPTTQSTFTEEELRNRFAFGIVPDVLEIKRETDGRLATVGLGTNEISLYVWHEEDLKKIGR</sequence>
<proteinExistence type="predicted"/>
<dbReference type="Proteomes" id="UP000095282">
    <property type="component" value="Unplaced"/>
</dbReference>
<protein>
    <submittedName>
        <fullName evidence="3">F-box domain-containing protein</fullName>
    </submittedName>
</protein>
<feature type="domain" description="F-box" evidence="1">
    <location>
        <begin position="11"/>
        <end position="67"/>
    </location>
</feature>
<reference evidence="3" key="1">
    <citation type="submission" date="2016-11" db="UniProtKB">
        <authorList>
            <consortium name="WormBaseParasite"/>
        </authorList>
    </citation>
    <scope>IDENTIFICATION</scope>
</reference>
<keyword evidence="2" id="KW-1185">Reference proteome</keyword>
<accession>A0A1I7TL66</accession>
<name>A0A1I7TL66_9PELO</name>
<dbReference type="InterPro" id="IPR001810">
    <property type="entry name" value="F-box_dom"/>
</dbReference>
<dbReference type="AlphaFoldDB" id="A0A1I7TL66"/>
<dbReference type="Pfam" id="PF00646">
    <property type="entry name" value="F-box"/>
    <property type="match status" value="1"/>
</dbReference>
<dbReference type="PANTHER" id="PTHR21503">
    <property type="entry name" value="F-BOX-CONTAINING HYPOTHETICAL PROTEIN C.ELEGANS"/>
    <property type="match status" value="1"/>
</dbReference>
<dbReference type="PANTHER" id="PTHR21503:SF8">
    <property type="entry name" value="F-BOX ASSOCIATED DOMAIN-CONTAINING PROTEIN-RELATED"/>
    <property type="match status" value="1"/>
</dbReference>
<organism evidence="2 3">
    <name type="scientific">Caenorhabditis tropicalis</name>
    <dbReference type="NCBI Taxonomy" id="1561998"/>
    <lineage>
        <taxon>Eukaryota</taxon>
        <taxon>Metazoa</taxon>
        <taxon>Ecdysozoa</taxon>
        <taxon>Nematoda</taxon>
        <taxon>Chromadorea</taxon>
        <taxon>Rhabditida</taxon>
        <taxon>Rhabditina</taxon>
        <taxon>Rhabditomorpha</taxon>
        <taxon>Rhabditoidea</taxon>
        <taxon>Rhabditidae</taxon>
        <taxon>Peloderinae</taxon>
        <taxon>Caenorhabditis</taxon>
    </lineage>
</organism>
<evidence type="ECO:0000259" key="1">
    <source>
        <dbReference type="PROSITE" id="PS50181"/>
    </source>
</evidence>
<evidence type="ECO:0000313" key="3">
    <source>
        <dbReference type="WBParaSite" id="Csp11.Scaffold628.g7008.t2"/>
    </source>
</evidence>
<dbReference type="WBParaSite" id="Csp11.Scaffold628.g7008.t2">
    <property type="protein sequence ID" value="Csp11.Scaffold628.g7008.t2"/>
    <property type="gene ID" value="Csp11.Scaffold628.g7008"/>
</dbReference>
<dbReference type="PROSITE" id="PS50181">
    <property type="entry name" value="FBOX"/>
    <property type="match status" value="1"/>
</dbReference>